<evidence type="ECO:0000259" key="6">
    <source>
        <dbReference type="PROSITE" id="PS50835"/>
    </source>
</evidence>
<dbReference type="RefSeq" id="XP_042601976.1">
    <property type="nucleotide sequence ID" value="XM_042746042.1"/>
</dbReference>
<dbReference type="GO" id="GO:0009897">
    <property type="term" value="C:external side of plasma membrane"/>
    <property type="evidence" value="ECO:0007669"/>
    <property type="project" value="TreeGrafter"/>
</dbReference>
<organism evidence="7">
    <name type="scientific">Cyprinus carpio</name>
    <name type="common">Common carp</name>
    <dbReference type="NCBI Taxonomy" id="7962"/>
    <lineage>
        <taxon>Eukaryota</taxon>
        <taxon>Metazoa</taxon>
        <taxon>Chordata</taxon>
        <taxon>Craniata</taxon>
        <taxon>Vertebrata</taxon>
        <taxon>Euteleostomi</taxon>
        <taxon>Actinopterygii</taxon>
        <taxon>Neopterygii</taxon>
        <taxon>Teleostei</taxon>
        <taxon>Ostariophysi</taxon>
        <taxon>Cypriniformes</taxon>
        <taxon>Cyprinidae</taxon>
        <taxon>Cyprininae</taxon>
        <taxon>Cyprinus</taxon>
    </lineage>
</organism>
<evidence type="ECO:0000256" key="1">
    <source>
        <dbReference type="ARBA" id="ARBA00023180"/>
    </source>
</evidence>
<dbReference type="Pfam" id="PF00129">
    <property type="entry name" value="MHC_I"/>
    <property type="match status" value="1"/>
</dbReference>
<keyword evidence="5" id="KW-0732">Signal</keyword>
<dbReference type="GeneID" id="109046616"/>
<keyword evidence="4" id="KW-1133">Transmembrane helix</keyword>
<dbReference type="Proteomes" id="UP001155660">
    <property type="component" value="Chromosome B19"/>
</dbReference>
<dbReference type="AlphaFoldDB" id="A0A9Q9XIY5"/>
<evidence type="ECO:0000256" key="5">
    <source>
        <dbReference type="SAM" id="SignalP"/>
    </source>
</evidence>
<dbReference type="InterPro" id="IPR050208">
    <property type="entry name" value="MHC_class-I_related"/>
</dbReference>
<dbReference type="InterPro" id="IPR011161">
    <property type="entry name" value="MHC_I-like_Ag-recog"/>
</dbReference>
<dbReference type="FunFam" id="3.30.500.10:FF:000001">
    <property type="entry name" value="H-2 class I histocompatibility antigen, alpha chain"/>
    <property type="match status" value="1"/>
</dbReference>
<dbReference type="KEGG" id="ccar:109046616"/>
<sequence>MQLVVLHLFVGVHLVYAGTHSLRYFYTGVSGVSGLPELTVVGLVDDQQFMYFDSNTKKAVPKTEWMRQSEGADYWDEETQNDNNYHESFKKNIQKAKERFNQSTGLHVMYGCEFDDQTEATDGFHQYGYDGEDFVSLDLKEMRWISPVPQGFSTVQKWNNNGALLEKDKHYFSTECIEWLQKYVQYGKSSLKKTVSPQVSLLQKSSSSPVKCHATGFYPSGVTISWMRNGQDHDEDVDLGQLLPNEDGTFQRSSTIRVTPEEWKNNEFSCVVEHQGEAKTANEIRTNNGDSLPIGIIVGVVAAVVLLTVNAVVGYVVYQKKKGFKPVSASDDGSNSSTHSVNSDHSVHSDNQLIQK</sequence>
<dbReference type="PANTHER" id="PTHR16675">
    <property type="entry name" value="MHC CLASS I-RELATED"/>
    <property type="match status" value="1"/>
</dbReference>
<dbReference type="Pfam" id="PF07654">
    <property type="entry name" value="C1-set"/>
    <property type="match status" value="1"/>
</dbReference>
<dbReference type="GO" id="GO:0006955">
    <property type="term" value="P:immune response"/>
    <property type="evidence" value="ECO:0007669"/>
    <property type="project" value="TreeGrafter"/>
</dbReference>
<proteinExistence type="predicted"/>
<protein>
    <submittedName>
        <fullName evidence="7">H-2 class I histocompatibility antigen, Q9 alpha chain</fullName>
    </submittedName>
</protein>
<feature type="transmembrane region" description="Helical" evidence="4">
    <location>
        <begin position="292"/>
        <end position="318"/>
    </location>
</feature>
<reference evidence="7" key="1">
    <citation type="submission" date="2025-08" db="UniProtKB">
        <authorList>
            <consortium name="RefSeq"/>
        </authorList>
    </citation>
    <scope>IDENTIFICATION</scope>
    <source>
        <tissue evidence="7">Muscle</tissue>
    </source>
</reference>
<dbReference type="OrthoDB" id="8936120at2759"/>
<evidence type="ECO:0000256" key="2">
    <source>
        <dbReference type="ARBA" id="ARBA00023319"/>
    </source>
</evidence>
<evidence type="ECO:0000256" key="3">
    <source>
        <dbReference type="SAM" id="MobiDB-lite"/>
    </source>
</evidence>
<feature type="compositionally biased region" description="Low complexity" evidence="3">
    <location>
        <begin position="334"/>
        <end position="344"/>
    </location>
</feature>
<accession>A0A9Q9XIY5</accession>
<evidence type="ECO:0000313" key="7">
    <source>
        <dbReference type="RefSeq" id="XP_042601976.1"/>
    </source>
</evidence>
<keyword evidence="4" id="KW-0472">Membrane</keyword>
<dbReference type="InterPro" id="IPR007110">
    <property type="entry name" value="Ig-like_dom"/>
</dbReference>
<feature type="signal peptide" evidence="5">
    <location>
        <begin position="1"/>
        <end position="17"/>
    </location>
</feature>
<feature type="chain" id="PRO_5040159861" evidence="5">
    <location>
        <begin position="18"/>
        <end position="356"/>
    </location>
</feature>
<dbReference type="InterPro" id="IPR003006">
    <property type="entry name" value="Ig/MHC_CS"/>
</dbReference>
<name>A0A9Q9XIY5_CYPCA</name>
<keyword evidence="4" id="KW-0812">Transmembrane</keyword>
<keyword evidence="2" id="KW-0393">Immunoglobulin domain</keyword>
<evidence type="ECO:0000256" key="4">
    <source>
        <dbReference type="SAM" id="Phobius"/>
    </source>
</evidence>
<dbReference type="CDD" id="cd07698">
    <property type="entry name" value="IgC1_MHC_I_alpha3"/>
    <property type="match status" value="1"/>
</dbReference>
<dbReference type="PROSITE" id="PS50835">
    <property type="entry name" value="IG_LIKE"/>
    <property type="match status" value="1"/>
</dbReference>
<feature type="region of interest" description="Disordered" evidence="3">
    <location>
        <begin position="325"/>
        <end position="356"/>
    </location>
</feature>
<dbReference type="PROSITE" id="PS00290">
    <property type="entry name" value="IG_MHC"/>
    <property type="match status" value="1"/>
</dbReference>
<dbReference type="InterPro" id="IPR003597">
    <property type="entry name" value="Ig_C1-set"/>
</dbReference>
<gene>
    <name evidence="7" type="primary">LOC109046616</name>
</gene>
<dbReference type="SMART" id="SM00407">
    <property type="entry name" value="IGc1"/>
    <property type="match status" value="1"/>
</dbReference>
<feature type="domain" description="Ig-like" evidence="6">
    <location>
        <begin position="197"/>
        <end position="287"/>
    </location>
</feature>
<dbReference type="PANTHER" id="PTHR16675:SF237">
    <property type="entry name" value="MHC CLASS I ANTIGEN TRANSCRIPT VARIANT 1-RELATED"/>
    <property type="match status" value="1"/>
</dbReference>
<dbReference type="GO" id="GO:0005615">
    <property type="term" value="C:extracellular space"/>
    <property type="evidence" value="ECO:0007669"/>
    <property type="project" value="TreeGrafter"/>
</dbReference>
<keyword evidence="1" id="KW-0325">Glycoprotein</keyword>